<feature type="compositionally biased region" description="Polar residues" evidence="1">
    <location>
        <begin position="1"/>
        <end position="12"/>
    </location>
</feature>
<evidence type="ECO:0000313" key="2">
    <source>
        <dbReference type="EMBL" id="NHC38269.1"/>
    </source>
</evidence>
<dbReference type="EMBL" id="JTJC03000017">
    <property type="protein sequence ID" value="NHC38269.1"/>
    <property type="molecule type" value="Genomic_DNA"/>
</dbReference>
<dbReference type="Proteomes" id="UP000031532">
    <property type="component" value="Unassembled WGS sequence"/>
</dbReference>
<proteinExistence type="predicted"/>
<comment type="caution">
    <text evidence="2">The sequence shown here is derived from an EMBL/GenBank/DDBJ whole genome shotgun (WGS) entry which is preliminary data.</text>
</comment>
<dbReference type="RefSeq" id="WP_132867294.1">
    <property type="nucleotide sequence ID" value="NZ_JTJC03000017.1"/>
</dbReference>
<feature type="region of interest" description="Disordered" evidence="1">
    <location>
        <begin position="1"/>
        <end position="22"/>
    </location>
</feature>
<evidence type="ECO:0000313" key="3">
    <source>
        <dbReference type="Proteomes" id="UP000031532"/>
    </source>
</evidence>
<name>A0A9X5EF96_9CYAN</name>
<protein>
    <submittedName>
        <fullName evidence="2">Uncharacterized protein</fullName>
    </submittedName>
</protein>
<keyword evidence="3" id="KW-1185">Reference proteome</keyword>
<accession>A0A9X5EF96</accession>
<organism evidence="2 3">
    <name type="scientific">Scytonema millei VB511283</name>
    <dbReference type="NCBI Taxonomy" id="1245923"/>
    <lineage>
        <taxon>Bacteria</taxon>
        <taxon>Bacillati</taxon>
        <taxon>Cyanobacteriota</taxon>
        <taxon>Cyanophyceae</taxon>
        <taxon>Nostocales</taxon>
        <taxon>Scytonemataceae</taxon>
        <taxon>Scytonema</taxon>
    </lineage>
</organism>
<sequence>MSVVSCQLSGSKEQGAESRGRELRELREQLKIHAFTHSRIQNFPTPRTPHPLYDLRLTTSDLFLANYLLKNREV</sequence>
<reference evidence="2 3" key="1">
    <citation type="journal article" date="2015" name="Genome Announc.">
        <title>Draft Genome Sequence of the Terrestrial Cyanobacterium Scytonema millei VB511283, Isolated from Eastern India.</title>
        <authorList>
            <person name="Sen D."/>
            <person name="Chandrababunaidu M.M."/>
            <person name="Singh D."/>
            <person name="Sanghi N."/>
            <person name="Ghorai A."/>
            <person name="Mishra G.P."/>
            <person name="Madduluri M."/>
            <person name="Adhikary S.P."/>
            <person name="Tripathy S."/>
        </authorList>
    </citation>
    <scope>NUCLEOTIDE SEQUENCE [LARGE SCALE GENOMIC DNA]</scope>
    <source>
        <strain evidence="2 3">VB511283</strain>
    </source>
</reference>
<dbReference type="AlphaFoldDB" id="A0A9X5EF96"/>
<gene>
    <name evidence="2" type="ORF">QH73_0027210</name>
</gene>
<evidence type="ECO:0000256" key="1">
    <source>
        <dbReference type="SAM" id="MobiDB-lite"/>
    </source>
</evidence>